<dbReference type="AlphaFoldDB" id="A0A8I6S984"/>
<protein>
    <recommendedName>
        <fullName evidence="2">thioredoxin-dependent peroxiredoxin</fullName>
        <ecNumber evidence="2">1.11.1.24</ecNumber>
    </recommendedName>
</protein>
<evidence type="ECO:0000256" key="5">
    <source>
        <dbReference type="ARBA" id="ARBA00023002"/>
    </source>
</evidence>
<dbReference type="InterPro" id="IPR036249">
    <property type="entry name" value="Thioredoxin-like_sf"/>
</dbReference>
<dbReference type="OrthoDB" id="185659at2759"/>
<dbReference type="GO" id="GO:0033554">
    <property type="term" value="P:cellular response to stress"/>
    <property type="evidence" value="ECO:0007669"/>
    <property type="project" value="TreeGrafter"/>
</dbReference>
<dbReference type="CDD" id="cd03015">
    <property type="entry name" value="PRX_Typ2cys"/>
    <property type="match status" value="1"/>
</dbReference>
<keyword evidence="3" id="KW-0575">Peroxidase</keyword>
<feature type="compositionally biased region" description="Low complexity" evidence="8">
    <location>
        <begin position="128"/>
        <end position="140"/>
    </location>
</feature>
<evidence type="ECO:0000313" key="10">
    <source>
        <dbReference type="EnsemblMetazoa" id="XP_014261117.1"/>
    </source>
</evidence>
<dbReference type="GO" id="GO:0005783">
    <property type="term" value="C:endoplasmic reticulum"/>
    <property type="evidence" value="ECO:0007669"/>
    <property type="project" value="TreeGrafter"/>
</dbReference>
<dbReference type="RefSeq" id="XP_014261117.1">
    <property type="nucleotide sequence ID" value="XM_014405631.2"/>
</dbReference>
<dbReference type="GO" id="GO:0042744">
    <property type="term" value="P:hydrogen peroxide catabolic process"/>
    <property type="evidence" value="ECO:0007669"/>
    <property type="project" value="TreeGrafter"/>
</dbReference>
<feature type="region of interest" description="Disordered" evidence="8">
    <location>
        <begin position="1"/>
        <end position="54"/>
    </location>
</feature>
<evidence type="ECO:0000259" key="9">
    <source>
        <dbReference type="PROSITE" id="PS51352"/>
    </source>
</evidence>
<feature type="domain" description="Thioredoxin" evidence="9">
    <location>
        <begin position="173"/>
        <end position="331"/>
    </location>
</feature>
<dbReference type="EnsemblMetazoa" id="XM_014405630.2">
    <property type="protein sequence ID" value="XP_014261116.1"/>
    <property type="gene ID" value="LOC106673485"/>
</dbReference>
<dbReference type="EnsemblMetazoa" id="XM_014405631.2">
    <property type="protein sequence ID" value="XP_014261117.1"/>
    <property type="gene ID" value="LOC106673485"/>
</dbReference>
<evidence type="ECO:0000313" key="11">
    <source>
        <dbReference type="Proteomes" id="UP000494040"/>
    </source>
</evidence>
<evidence type="ECO:0000256" key="1">
    <source>
        <dbReference type="ARBA" id="ARBA00009796"/>
    </source>
</evidence>
<dbReference type="GeneID" id="106673485"/>
<evidence type="ECO:0000256" key="6">
    <source>
        <dbReference type="ARBA" id="ARBA00023284"/>
    </source>
</evidence>
<dbReference type="GO" id="GO:0008379">
    <property type="term" value="F:thioredoxin peroxidase activity"/>
    <property type="evidence" value="ECO:0007669"/>
    <property type="project" value="TreeGrafter"/>
</dbReference>
<dbReference type="Pfam" id="PF00578">
    <property type="entry name" value="AhpC-TSA"/>
    <property type="match status" value="1"/>
</dbReference>
<proteinExistence type="inferred from homology"/>
<comment type="catalytic activity">
    <reaction evidence="7">
        <text>a hydroperoxide + [thioredoxin]-dithiol = an alcohol + [thioredoxin]-disulfide + H2O</text>
        <dbReference type="Rhea" id="RHEA:62620"/>
        <dbReference type="Rhea" id="RHEA-COMP:10698"/>
        <dbReference type="Rhea" id="RHEA-COMP:10700"/>
        <dbReference type="ChEBI" id="CHEBI:15377"/>
        <dbReference type="ChEBI" id="CHEBI:29950"/>
        <dbReference type="ChEBI" id="CHEBI:30879"/>
        <dbReference type="ChEBI" id="CHEBI:35924"/>
        <dbReference type="ChEBI" id="CHEBI:50058"/>
        <dbReference type="EC" id="1.11.1.24"/>
    </reaction>
</comment>
<dbReference type="PROSITE" id="PS51352">
    <property type="entry name" value="THIOREDOXIN_2"/>
    <property type="match status" value="1"/>
</dbReference>
<feature type="compositionally biased region" description="Basic residues" evidence="8">
    <location>
        <begin position="45"/>
        <end position="54"/>
    </location>
</feature>
<dbReference type="InterPro" id="IPR000866">
    <property type="entry name" value="AhpC/TSA"/>
</dbReference>
<evidence type="ECO:0000256" key="4">
    <source>
        <dbReference type="ARBA" id="ARBA00022862"/>
    </source>
</evidence>
<dbReference type="InterPro" id="IPR013766">
    <property type="entry name" value="Thioredoxin_domain"/>
</dbReference>
<dbReference type="SUPFAM" id="SSF52833">
    <property type="entry name" value="Thioredoxin-like"/>
    <property type="match status" value="1"/>
</dbReference>
<evidence type="ECO:0000256" key="7">
    <source>
        <dbReference type="ARBA" id="ARBA00049091"/>
    </source>
</evidence>
<feature type="region of interest" description="Disordered" evidence="8">
    <location>
        <begin position="113"/>
        <end position="142"/>
    </location>
</feature>
<evidence type="ECO:0000256" key="3">
    <source>
        <dbReference type="ARBA" id="ARBA00022559"/>
    </source>
</evidence>
<dbReference type="PANTHER" id="PTHR10681">
    <property type="entry name" value="THIOREDOXIN PEROXIDASE"/>
    <property type="match status" value="1"/>
</dbReference>
<dbReference type="Gene3D" id="3.40.30.10">
    <property type="entry name" value="Glutaredoxin"/>
    <property type="match status" value="1"/>
</dbReference>
<reference evidence="10" key="1">
    <citation type="submission" date="2022-01" db="UniProtKB">
        <authorList>
            <consortium name="EnsemblMetazoa"/>
        </authorList>
    </citation>
    <scope>IDENTIFICATION</scope>
</reference>
<keyword evidence="4" id="KW-0049">Antioxidant</keyword>
<dbReference type="GO" id="GO:0045454">
    <property type="term" value="P:cell redox homeostasis"/>
    <property type="evidence" value="ECO:0007669"/>
    <property type="project" value="TreeGrafter"/>
</dbReference>
<dbReference type="InterPro" id="IPR050217">
    <property type="entry name" value="Peroxiredoxin"/>
</dbReference>
<dbReference type="RefSeq" id="XP_014261116.1">
    <property type="nucleotide sequence ID" value="XM_014405630.2"/>
</dbReference>
<comment type="similarity">
    <text evidence="1">Belongs to the peroxiredoxin family. AhpC/Prx1 subfamily.</text>
</comment>
<dbReference type="Proteomes" id="UP000494040">
    <property type="component" value="Unassembled WGS sequence"/>
</dbReference>
<organism evidence="10 11">
    <name type="scientific">Cimex lectularius</name>
    <name type="common">Bed bug</name>
    <name type="synonym">Acanthia lectularia</name>
    <dbReference type="NCBI Taxonomy" id="79782"/>
    <lineage>
        <taxon>Eukaryota</taxon>
        <taxon>Metazoa</taxon>
        <taxon>Ecdysozoa</taxon>
        <taxon>Arthropoda</taxon>
        <taxon>Hexapoda</taxon>
        <taxon>Insecta</taxon>
        <taxon>Pterygota</taxon>
        <taxon>Neoptera</taxon>
        <taxon>Paraneoptera</taxon>
        <taxon>Hemiptera</taxon>
        <taxon>Heteroptera</taxon>
        <taxon>Panheteroptera</taxon>
        <taxon>Cimicomorpha</taxon>
        <taxon>Cimicidae</taxon>
        <taxon>Cimex</taxon>
    </lineage>
</organism>
<dbReference type="GO" id="GO:0005829">
    <property type="term" value="C:cytosol"/>
    <property type="evidence" value="ECO:0007669"/>
    <property type="project" value="TreeGrafter"/>
</dbReference>
<accession>A0A8I6S984</accession>
<dbReference type="OMA" id="WQPESAN"/>
<name>A0A8I6S984_CIMLE</name>
<sequence length="358" mass="39888">MSSELIGELGQVGLTIGQPRQRQMDDDGDKDVDLLSDVSSPHQSERKKPRYSNHKPKKFRSAWMMFDIFKDWLRPHASPEFATCIVCCRVIKAGKSELEKHATGKRHLRMLKIHKGGGQNSESKEASVENVENDSNSDSNFGGKVDHHCKGDSVDSSQNSADLLCEEPVISKAVVTRPAPHWKATAIVNGHVTKLDLNGYKGRYVILVFYCNDFSKVCSSEITALSDRLGEFRSLKTEIVACSTDSHLAHLVWVKTPRGEGGVANPKIPLLADPNHSIAKDYGVYLSEKGHALRSHFVIDRRGILRHMAVNDSLVGRGTDELLRLLYAFQCVDDTDEPLVADWTPNTMEDEEMPKKVP</sequence>
<evidence type="ECO:0000256" key="8">
    <source>
        <dbReference type="SAM" id="MobiDB-lite"/>
    </source>
</evidence>
<dbReference type="GO" id="GO:0006979">
    <property type="term" value="P:response to oxidative stress"/>
    <property type="evidence" value="ECO:0007669"/>
    <property type="project" value="TreeGrafter"/>
</dbReference>
<keyword evidence="6" id="KW-0676">Redox-active center</keyword>
<dbReference type="PANTHER" id="PTHR10681:SF171">
    <property type="entry name" value="PEROXIREDOXIN 4"/>
    <property type="match status" value="1"/>
</dbReference>
<dbReference type="KEGG" id="clec:106673485"/>
<keyword evidence="11" id="KW-1185">Reference proteome</keyword>
<evidence type="ECO:0000256" key="2">
    <source>
        <dbReference type="ARBA" id="ARBA00013017"/>
    </source>
</evidence>
<keyword evidence="5" id="KW-0560">Oxidoreductase</keyword>
<dbReference type="EC" id="1.11.1.24" evidence="2"/>